<dbReference type="SMART" id="SM00220">
    <property type="entry name" value="S_TKc"/>
    <property type="match status" value="1"/>
</dbReference>
<dbReference type="CDD" id="cd13999">
    <property type="entry name" value="STKc_MAP3K-like"/>
    <property type="match status" value="1"/>
</dbReference>
<keyword evidence="3" id="KW-0723">Serine/threonine-protein kinase</keyword>
<sequence length="1824" mass="205956">MIYKFFIFFIYLLNNINYSRGDSSDGFRSIIEIQQGGFYNVTKVNVFSEYSNVKPTIDLPLHYSYYSNICDGSDVKHSITSGQITSSAFGLGGYSLGEILYIEEGHSLFTDQLDALGNLVDIICIKGSFKIMSNFINVGYIVLPGGELIVDGDYSITFVKLHNTNITDPYNYFPGILNLGGSFLYNGNMLKYRATIIGTKKLQFDQDLTGIQITTKLGILGPKKPYSIAQFPTYDQISRTISFLIDMFSEDLIGELVIVFRTNSVISTQETDVSVFMAGQSKVSIKNVFFNFHGRTTNYAYDDTTLEISPNDPSIATAVNMGANQRFRGVLNFQFSENVVIDNCVFSIMDDGRAPIIAFASSLNISNSIIASKSGSNIIAQYGTELIYSENNYYFLESADSSPLQTPSESNMDYGYEGNAIYSLSPNISSTNDVFFGHNNVFNFNFISNRSTITGLDKDCYLPCTSPSSAVSNLVQYPIEFKINNPTIIQNDNTADISSSLLSTKQYLIKINNNGNLPSRTFSIKDLQISTPTSIFVNLPDSTLLLNNINSLNDFSIDGIITKLQIINSNIYSSKNNNVTISSTSIQNTSIKGKLKEINLPINQNYGSISTPYFYSSIEMLNNITIKSISPSIPQQMNTNTTLNIIVEFETLLNVNTLQCAYGTSIGGDISDTFGPYTYLTESKCQFEFKPTAEGAYNLVVILKTENDNDYYIIILPIINVFTKYGFKSGLFFNEAELNLEIEGNTFISGCIKPNCTINENNLKYSTLPNTIGNSPFQDIVKYGVTTNDESKPLEIQIPLNSTGTDYQIQLYFVYYQAIDDYGSPLSIYINDKPIIILETIYEESTFKNITFYYDNTQKSSNANLRIENRGDIYLTSIVTYSNLEPPIITDPPVSPTPSITPPIIPVKEDTLLLVKSIVPSVGTFIIVSIILFLLFKKFKWSIRAFFGSVYYKYLGGDGTQALFDPTDYDKYQAHSEVLAYLHGSKFCIPTEDTFPLLLSTSRLDFGLNGKLSSPDTILHDRLILTNKISSKLKYLLILPPYNNGIVCSSSKLYGSIEPGESVEIIITLTLFCTALFFEKIALFVEGHGHTFICINVQSSLSEQLDIQEFEFGSILGEGSSSVVYKCKWRNEITAVKLVNNRYSKSLSREIDLLRKIKHQNIVSFLGTVTNFKYLCIVTEYAKYGSLHSILHKTAIKLSVIQKLNIAIDIARGCSFLHQSKIIHRDLKPANILLFNIEDSGICAKISDFGSSREISSDDATMTNHIGTTVYMSNQVLEKKKYNYLTDIYSYGILLYELMTEVIPYSEMNISWSLPRFVISGGRPSKGLENVNEEIIQIIVSCWSGEENERLQFNDIISKLENLYNGLLEKRSGNQKEKNKAETDEKNCIKTKANLQIQNQMVKNRIIEEKIVNEQSFKYSISETSSDKDSVEMKDLSSAPLPIEIKVEQPTAEGSSRNSIEMKEIRTSSSLERKIENKLEKQLNDVEYLFKIRKAGGRTLESLDDGFNLFMDLDEQEKIKKLNEQYILQIQQKEQEVEKESQEKGSQEKESQEKESQEKEPQEKQPQEEQSQEKQQEIKILEERMAKEREKKRDTIKNVVFVSNTQLKDGEIKGLNENTSFRFERTPAKEENSSETKSYLTLFDYLVSLPKLDIFGSLIKRVKTKFSNNQNQKVNCHKEENDLRGGENQEIFSVDYVIDPKIGHLLEQLAASKKINLPILEDLSLTNSNYTKNDNIQIGYIPNKDPITILPGIKSFQSYKSKNSNSADFKNKLKPISFVPNSPPETHPPFFAIPTRRKYDEYLKNQLYHFITKNKTTDCNIEIS</sequence>
<evidence type="ECO:0000256" key="8">
    <source>
        <dbReference type="SAM" id="MobiDB-lite"/>
    </source>
</evidence>
<dbReference type="InterPro" id="IPR026237">
    <property type="entry name" value="STKINASEGDT"/>
</dbReference>
<dbReference type="InParanoid" id="F0ZFT5"/>
<dbReference type="RefSeq" id="XP_003286281.1">
    <property type="nucleotide sequence ID" value="XM_003286233.1"/>
</dbReference>
<dbReference type="STRING" id="5786.F0ZFT5"/>
<evidence type="ECO:0000256" key="2">
    <source>
        <dbReference type="ARBA" id="ARBA00009955"/>
    </source>
</evidence>
<evidence type="ECO:0000259" key="10">
    <source>
        <dbReference type="PROSITE" id="PS50011"/>
    </source>
</evidence>
<comment type="similarity">
    <text evidence="1">In the N-terminal section; belongs to the GDT family.</text>
</comment>
<dbReference type="Pfam" id="PF07714">
    <property type="entry name" value="PK_Tyr_Ser-Thr"/>
    <property type="match status" value="1"/>
</dbReference>
<evidence type="ECO:0000256" key="9">
    <source>
        <dbReference type="SAM" id="SignalP"/>
    </source>
</evidence>
<dbReference type="PRINTS" id="PR02079">
    <property type="entry name" value="STKINASEGDT"/>
</dbReference>
<dbReference type="PANTHER" id="PTHR47774">
    <property type="entry name" value="GROWTH-DIFFERENTIATION TRANSITION PROTEIN 5-RELATED"/>
    <property type="match status" value="1"/>
</dbReference>
<dbReference type="InterPro" id="IPR001245">
    <property type="entry name" value="Ser-Thr/Tyr_kinase_cat_dom"/>
</dbReference>
<evidence type="ECO:0000256" key="6">
    <source>
        <dbReference type="ARBA" id="ARBA00022840"/>
    </source>
</evidence>
<feature type="signal peptide" evidence="9">
    <location>
        <begin position="1"/>
        <end position="21"/>
    </location>
</feature>
<dbReference type="PRINTS" id="PR00109">
    <property type="entry name" value="TYRKINASE"/>
</dbReference>
<dbReference type="VEuPathDB" id="AmoebaDB:DICPUDRAFT_77168"/>
<evidence type="ECO:0000256" key="5">
    <source>
        <dbReference type="ARBA" id="ARBA00022741"/>
    </source>
</evidence>
<evidence type="ECO:0000313" key="12">
    <source>
        <dbReference type="Proteomes" id="UP000001064"/>
    </source>
</evidence>
<feature type="region of interest" description="Disordered" evidence="8">
    <location>
        <begin position="1537"/>
        <end position="1576"/>
    </location>
</feature>
<organism evidence="11 12">
    <name type="scientific">Dictyostelium purpureum</name>
    <name type="common">Slime mold</name>
    <dbReference type="NCBI Taxonomy" id="5786"/>
    <lineage>
        <taxon>Eukaryota</taxon>
        <taxon>Amoebozoa</taxon>
        <taxon>Evosea</taxon>
        <taxon>Eumycetozoa</taxon>
        <taxon>Dictyostelia</taxon>
        <taxon>Dictyosteliales</taxon>
        <taxon>Dictyosteliaceae</taxon>
        <taxon>Dictyostelium</taxon>
    </lineage>
</organism>
<dbReference type="InterPro" id="IPR011009">
    <property type="entry name" value="Kinase-like_dom_sf"/>
</dbReference>
<dbReference type="GO" id="GO:0004674">
    <property type="term" value="F:protein serine/threonine kinase activity"/>
    <property type="evidence" value="ECO:0007669"/>
    <property type="project" value="UniProtKB-KW"/>
</dbReference>
<evidence type="ECO:0000256" key="7">
    <source>
        <dbReference type="PROSITE-ProRule" id="PRU10141"/>
    </source>
</evidence>
<keyword evidence="6 7" id="KW-0067">ATP-binding</keyword>
<dbReference type="SUPFAM" id="SSF56112">
    <property type="entry name" value="Protein kinase-like (PK-like)"/>
    <property type="match status" value="1"/>
</dbReference>
<dbReference type="InterPro" id="IPR017441">
    <property type="entry name" value="Protein_kinase_ATP_BS"/>
</dbReference>
<dbReference type="InterPro" id="IPR000719">
    <property type="entry name" value="Prot_kinase_dom"/>
</dbReference>
<comment type="similarity">
    <text evidence="2">In the C-terminal section; belongs to the protein kinase superfamily. TKL Ser/Thr protein kinase family.</text>
</comment>
<keyword evidence="12" id="KW-1185">Reference proteome</keyword>
<keyword evidence="3" id="KW-0418">Kinase</keyword>
<keyword evidence="3" id="KW-0808">Transferase</keyword>
<dbReference type="InterPro" id="IPR052015">
    <property type="entry name" value="GDT_regulator"/>
</dbReference>
<dbReference type="KEGG" id="dpp:DICPUDRAFT_77168"/>
<dbReference type="Proteomes" id="UP000001064">
    <property type="component" value="Unassembled WGS sequence"/>
</dbReference>
<gene>
    <name evidence="11" type="ORF">DICPUDRAFT_77168</name>
</gene>
<dbReference type="FunCoup" id="F0ZFT5">
    <property type="interactions" value="743"/>
</dbReference>
<dbReference type="PROSITE" id="PS00108">
    <property type="entry name" value="PROTEIN_KINASE_ST"/>
    <property type="match status" value="1"/>
</dbReference>
<dbReference type="PANTHER" id="PTHR47774:SF1">
    <property type="entry name" value="GROWTH-DIFFERENTIATION TRANSITION PROTEIN 5-RELATED"/>
    <property type="match status" value="1"/>
</dbReference>
<dbReference type="OrthoDB" id="20591at2759"/>
<reference evidence="12" key="1">
    <citation type="journal article" date="2011" name="Genome Biol.">
        <title>Comparative genomics of the social amoebae Dictyostelium discoideum and Dictyostelium purpureum.</title>
        <authorList>
            <consortium name="US DOE Joint Genome Institute (JGI-PGF)"/>
            <person name="Sucgang R."/>
            <person name="Kuo A."/>
            <person name="Tian X."/>
            <person name="Salerno W."/>
            <person name="Parikh A."/>
            <person name="Feasley C.L."/>
            <person name="Dalin E."/>
            <person name="Tu H."/>
            <person name="Huang E."/>
            <person name="Barry K."/>
            <person name="Lindquist E."/>
            <person name="Shapiro H."/>
            <person name="Bruce D."/>
            <person name="Schmutz J."/>
            <person name="Salamov A."/>
            <person name="Fey P."/>
            <person name="Gaudet P."/>
            <person name="Anjard C."/>
            <person name="Babu M.M."/>
            <person name="Basu S."/>
            <person name="Bushmanova Y."/>
            <person name="van der Wel H."/>
            <person name="Katoh-Kurasawa M."/>
            <person name="Dinh C."/>
            <person name="Coutinho P.M."/>
            <person name="Saito T."/>
            <person name="Elias M."/>
            <person name="Schaap P."/>
            <person name="Kay R.R."/>
            <person name="Henrissat B."/>
            <person name="Eichinger L."/>
            <person name="Rivero F."/>
            <person name="Putnam N.H."/>
            <person name="West C.M."/>
            <person name="Loomis W.F."/>
            <person name="Chisholm R.L."/>
            <person name="Shaulsky G."/>
            <person name="Strassmann J.E."/>
            <person name="Queller D.C."/>
            <person name="Kuspa A."/>
            <person name="Grigoriev I.V."/>
        </authorList>
    </citation>
    <scope>NUCLEOTIDE SEQUENCE [LARGE SCALE GENOMIC DNA]</scope>
    <source>
        <strain evidence="12">QSDP1</strain>
    </source>
</reference>
<dbReference type="eggNOG" id="KOG0192">
    <property type="taxonomic scope" value="Eukaryota"/>
</dbReference>
<dbReference type="PROSITE" id="PS50011">
    <property type="entry name" value="PROTEIN_KINASE_DOM"/>
    <property type="match status" value="1"/>
</dbReference>
<accession>F0ZFT5</accession>
<proteinExistence type="inferred from homology"/>
<evidence type="ECO:0000256" key="3">
    <source>
        <dbReference type="ARBA" id="ARBA00022527"/>
    </source>
</evidence>
<dbReference type="GO" id="GO:0005524">
    <property type="term" value="F:ATP binding"/>
    <property type="evidence" value="ECO:0007669"/>
    <property type="project" value="UniProtKB-UniRule"/>
</dbReference>
<dbReference type="GeneID" id="10503657"/>
<feature type="binding site" evidence="7">
    <location>
        <position position="1137"/>
    </location>
    <ligand>
        <name>ATP</name>
        <dbReference type="ChEBI" id="CHEBI:30616"/>
    </ligand>
</feature>
<dbReference type="InterPro" id="IPR008271">
    <property type="entry name" value="Ser/Thr_kinase_AS"/>
</dbReference>
<name>F0ZFT5_DICPU</name>
<dbReference type="EMBL" id="GL871005">
    <property type="protein sequence ID" value="EGC37230.1"/>
    <property type="molecule type" value="Genomic_DNA"/>
</dbReference>
<evidence type="ECO:0000256" key="4">
    <source>
        <dbReference type="ARBA" id="ARBA00022729"/>
    </source>
</evidence>
<evidence type="ECO:0000256" key="1">
    <source>
        <dbReference type="ARBA" id="ARBA00006766"/>
    </source>
</evidence>
<feature type="domain" description="Protein kinase" evidence="10">
    <location>
        <begin position="1110"/>
        <end position="1364"/>
    </location>
</feature>
<dbReference type="PROSITE" id="PS00107">
    <property type="entry name" value="PROTEIN_KINASE_ATP"/>
    <property type="match status" value="1"/>
</dbReference>
<dbReference type="GO" id="GO:0050793">
    <property type="term" value="P:regulation of developmental process"/>
    <property type="evidence" value="ECO:0000318"/>
    <property type="project" value="GO_Central"/>
</dbReference>
<keyword evidence="5 7" id="KW-0547">Nucleotide-binding</keyword>
<dbReference type="Gene3D" id="1.10.510.10">
    <property type="entry name" value="Transferase(Phosphotransferase) domain 1"/>
    <property type="match status" value="1"/>
</dbReference>
<keyword evidence="4 9" id="KW-0732">Signal</keyword>
<dbReference type="OMA" id="CHKEEND"/>
<feature type="chain" id="PRO_5003261675" description="Protein kinase domain-containing protein" evidence="9">
    <location>
        <begin position="22"/>
        <end position="1824"/>
    </location>
</feature>
<evidence type="ECO:0000313" key="11">
    <source>
        <dbReference type="EMBL" id="EGC37230.1"/>
    </source>
</evidence>
<protein>
    <recommendedName>
        <fullName evidence="10">Protein kinase domain-containing protein</fullName>
    </recommendedName>
</protein>